<reference evidence="1 2" key="1">
    <citation type="submission" date="2024-11" db="EMBL/GenBank/DDBJ databases">
        <title>Chromosome-level genome assembly of the freshwater bivalve Anodonta woodiana.</title>
        <authorList>
            <person name="Chen X."/>
        </authorList>
    </citation>
    <scope>NUCLEOTIDE SEQUENCE [LARGE SCALE GENOMIC DNA]</scope>
    <source>
        <strain evidence="1">MN2024</strain>
        <tissue evidence="1">Gills</tissue>
    </source>
</reference>
<dbReference type="SUPFAM" id="SSF48371">
    <property type="entry name" value="ARM repeat"/>
    <property type="match status" value="1"/>
</dbReference>
<sequence length="123" mass="14188">MSTIQIKEALRLCSETTDIDVIIDLTRHSSPQVRQRALREMCPCRVKADLADFWNRVLEMVADEADNVRQQVLHTLCDGSPNHLESDVAEALEEFNRDPNSRIRRMAHKALTAYRKTGKWNIL</sequence>
<keyword evidence="2" id="KW-1185">Reference proteome</keyword>
<name>A0ABD3UHX3_SINWO</name>
<organism evidence="1 2">
    <name type="scientific">Sinanodonta woodiana</name>
    <name type="common">Chinese pond mussel</name>
    <name type="synonym">Anodonta woodiana</name>
    <dbReference type="NCBI Taxonomy" id="1069815"/>
    <lineage>
        <taxon>Eukaryota</taxon>
        <taxon>Metazoa</taxon>
        <taxon>Spiralia</taxon>
        <taxon>Lophotrochozoa</taxon>
        <taxon>Mollusca</taxon>
        <taxon>Bivalvia</taxon>
        <taxon>Autobranchia</taxon>
        <taxon>Heteroconchia</taxon>
        <taxon>Palaeoheterodonta</taxon>
        <taxon>Unionida</taxon>
        <taxon>Unionoidea</taxon>
        <taxon>Unionidae</taxon>
        <taxon>Unioninae</taxon>
        <taxon>Sinanodonta</taxon>
    </lineage>
</organism>
<evidence type="ECO:0000313" key="1">
    <source>
        <dbReference type="EMBL" id="KAL3848153.1"/>
    </source>
</evidence>
<dbReference type="AlphaFoldDB" id="A0ABD3UHX3"/>
<dbReference type="Proteomes" id="UP001634394">
    <property type="component" value="Unassembled WGS sequence"/>
</dbReference>
<proteinExistence type="predicted"/>
<accession>A0ABD3UHX3</accession>
<protein>
    <recommendedName>
        <fullName evidence="3">HEAT repeat domain-containing protein</fullName>
    </recommendedName>
</protein>
<gene>
    <name evidence="1" type="ORF">ACJMK2_019030</name>
</gene>
<dbReference type="EMBL" id="JBJQND010000016">
    <property type="protein sequence ID" value="KAL3848153.1"/>
    <property type="molecule type" value="Genomic_DNA"/>
</dbReference>
<dbReference type="InterPro" id="IPR016024">
    <property type="entry name" value="ARM-type_fold"/>
</dbReference>
<dbReference type="InterPro" id="IPR011989">
    <property type="entry name" value="ARM-like"/>
</dbReference>
<comment type="caution">
    <text evidence="1">The sequence shown here is derived from an EMBL/GenBank/DDBJ whole genome shotgun (WGS) entry which is preliminary data.</text>
</comment>
<dbReference type="Gene3D" id="1.25.10.10">
    <property type="entry name" value="Leucine-rich Repeat Variant"/>
    <property type="match status" value="1"/>
</dbReference>
<evidence type="ECO:0000313" key="2">
    <source>
        <dbReference type="Proteomes" id="UP001634394"/>
    </source>
</evidence>
<evidence type="ECO:0008006" key="3">
    <source>
        <dbReference type="Google" id="ProtNLM"/>
    </source>
</evidence>